<dbReference type="SUPFAM" id="SSF53448">
    <property type="entry name" value="Nucleotide-diphospho-sugar transferases"/>
    <property type="match status" value="1"/>
</dbReference>
<dbReference type="Pfam" id="PF12804">
    <property type="entry name" value="NTP_transf_3"/>
    <property type="match status" value="1"/>
</dbReference>
<evidence type="ECO:0000259" key="1">
    <source>
        <dbReference type="Pfam" id="PF12804"/>
    </source>
</evidence>
<feature type="domain" description="MobA-like NTP transferase" evidence="1">
    <location>
        <begin position="4"/>
        <end position="168"/>
    </location>
</feature>
<reference evidence="2 3" key="1">
    <citation type="submission" date="2020-03" db="EMBL/GenBank/DDBJ databases">
        <title>Metabolic flexibility allows generalist bacteria to become dominant in a frequently disturbed ecosystem.</title>
        <authorList>
            <person name="Chen Y.-J."/>
            <person name="Leung P.M."/>
            <person name="Bay S.K."/>
            <person name="Hugenholtz P."/>
            <person name="Kessler A.J."/>
            <person name="Shelley G."/>
            <person name="Waite D.W."/>
            <person name="Cook P.L."/>
            <person name="Greening C."/>
        </authorList>
    </citation>
    <scope>NUCLEOTIDE SEQUENCE [LARGE SCALE GENOMIC DNA]</scope>
    <source>
        <strain evidence="2">SS_bin_28</strain>
    </source>
</reference>
<sequence length="195" mass="21243">MIAAIILAAGAGRRIGTPKALLRRGDETYLSRAVDVCRQAGCQTVWATTREDLPELDEEVARLGVVPVLNKEPEDGMFSSVKQGLIVALAEDPDSQFFVLFPVDHPEVKSETVSLLVESLRKELAKDANAAWCRPAFEGRGGHPIVVTSDMAQALAADPDNKRPLRDALFEMAEPLTVEVDDPGVRRNVNTPEDL</sequence>
<dbReference type="EMBL" id="JABDJR010000405">
    <property type="protein sequence ID" value="NNF07117.1"/>
    <property type="molecule type" value="Genomic_DNA"/>
</dbReference>
<keyword evidence="2" id="KW-0808">Transferase</keyword>
<dbReference type="Proteomes" id="UP000547674">
    <property type="component" value="Unassembled WGS sequence"/>
</dbReference>
<dbReference type="GO" id="GO:0016779">
    <property type="term" value="F:nucleotidyltransferase activity"/>
    <property type="evidence" value="ECO:0007669"/>
    <property type="project" value="UniProtKB-ARBA"/>
</dbReference>
<proteinExistence type="predicted"/>
<dbReference type="InterPro" id="IPR029044">
    <property type="entry name" value="Nucleotide-diphossugar_trans"/>
</dbReference>
<dbReference type="AlphaFoldDB" id="A0A7Y2H2V3"/>
<evidence type="ECO:0000313" key="3">
    <source>
        <dbReference type="Proteomes" id="UP000547674"/>
    </source>
</evidence>
<evidence type="ECO:0000313" key="2">
    <source>
        <dbReference type="EMBL" id="NNF07117.1"/>
    </source>
</evidence>
<dbReference type="Gene3D" id="3.90.550.10">
    <property type="entry name" value="Spore Coat Polysaccharide Biosynthesis Protein SpsA, Chain A"/>
    <property type="match status" value="1"/>
</dbReference>
<protein>
    <submittedName>
        <fullName evidence="2">NTP transferase domain-containing protein</fullName>
    </submittedName>
</protein>
<comment type="caution">
    <text evidence="2">The sequence shown here is derived from an EMBL/GenBank/DDBJ whole genome shotgun (WGS) entry which is preliminary data.</text>
</comment>
<dbReference type="PANTHER" id="PTHR43777">
    <property type="entry name" value="MOLYBDENUM COFACTOR CYTIDYLYLTRANSFERASE"/>
    <property type="match status" value="1"/>
</dbReference>
<dbReference type="PANTHER" id="PTHR43777:SF1">
    <property type="entry name" value="MOLYBDENUM COFACTOR CYTIDYLYLTRANSFERASE"/>
    <property type="match status" value="1"/>
</dbReference>
<gene>
    <name evidence="2" type="ORF">HKN21_10185</name>
</gene>
<organism evidence="2 3">
    <name type="scientific">Eiseniibacteriota bacterium</name>
    <dbReference type="NCBI Taxonomy" id="2212470"/>
    <lineage>
        <taxon>Bacteria</taxon>
        <taxon>Candidatus Eiseniibacteriota</taxon>
    </lineage>
</organism>
<accession>A0A7Y2H2V3</accession>
<name>A0A7Y2H2V3_UNCEI</name>
<dbReference type="InterPro" id="IPR025877">
    <property type="entry name" value="MobA-like_NTP_Trfase"/>
</dbReference>